<keyword evidence="2" id="KW-1185">Reference proteome</keyword>
<sequence>MSKLRSAEAGSAPQCKACKYRERRCLRVAGMGSKYRCRGSEDRNPGLEAHGGRHADNRGLPIPFHGHLKSTGESWKGVVSVADNETSESLRHMLKWIDGEILYVLKLGTFNVAVVAFKGRCVPRFVHYSSENVPVRYYKKTVPACYRCGTLCHRGDACPNLDVQWCIHCGATVNITPEGPTEHNCQPKCLIFGGNHFTSSAECVGKFRKA</sequence>
<comment type="caution">
    <text evidence="1">The sequence shown here is derived from an EMBL/GenBank/DDBJ whole genome shotgun (WGS) entry which is preliminary data.</text>
</comment>
<evidence type="ECO:0000313" key="2">
    <source>
        <dbReference type="Proteomes" id="UP000821865"/>
    </source>
</evidence>
<accession>A0ACB8C3A2</accession>
<reference evidence="1" key="1">
    <citation type="submission" date="2020-05" db="EMBL/GenBank/DDBJ databases">
        <title>Large-scale comparative analyses of tick genomes elucidate their genetic diversity and vector capacities.</title>
        <authorList>
            <person name="Jia N."/>
            <person name="Wang J."/>
            <person name="Shi W."/>
            <person name="Du L."/>
            <person name="Sun Y."/>
            <person name="Zhan W."/>
            <person name="Jiang J."/>
            <person name="Wang Q."/>
            <person name="Zhang B."/>
            <person name="Ji P."/>
            <person name="Sakyi L.B."/>
            <person name="Cui X."/>
            <person name="Yuan T."/>
            <person name="Jiang B."/>
            <person name="Yang W."/>
            <person name="Lam T.T.-Y."/>
            <person name="Chang Q."/>
            <person name="Ding S."/>
            <person name="Wang X."/>
            <person name="Zhu J."/>
            <person name="Ruan X."/>
            <person name="Zhao L."/>
            <person name="Wei J."/>
            <person name="Que T."/>
            <person name="Du C."/>
            <person name="Cheng J."/>
            <person name="Dai P."/>
            <person name="Han X."/>
            <person name="Huang E."/>
            <person name="Gao Y."/>
            <person name="Liu J."/>
            <person name="Shao H."/>
            <person name="Ye R."/>
            <person name="Li L."/>
            <person name="Wei W."/>
            <person name="Wang X."/>
            <person name="Wang C."/>
            <person name="Yang T."/>
            <person name="Huo Q."/>
            <person name="Li W."/>
            <person name="Guo W."/>
            <person name="Chen H."/>
            <person name="Zhou L."/>
            <person name="Ni X."/>
            <person name="Tian J."/>
            <person name="Zhou Y."/>
            <person name="Sheng Y."/>
            <person name="Liu T."/>
            <person name="Pan Y."/>
            <person name="Xia L."/>
            <person name="Li J."/>
            <person name="Zhao F."/>
            <person name="Cao W."/>
        </authorList>
    </citation>
    <scope>NUCLEOTIDE SEQUENCE</scope>
    <source>
        <strain evidence="1">Dsil-2018</strain>
    </source>
</reference>
<evidence type="ECO:0000313" key="1">
    <source>
        <dbReference type="EMBL" id="KAH7933337.1"/>
    </source>
</evidence>
<proteinExistence type="predicted"/>
<dbReference type="EMBL" id="CM023478">
    <property type="protein sequence ID" value="KAH7933337.1"/>
    <property type="molecule type" value="Genomic_DNA"/>
</dbReference>
<organism evidence="1 2">
    <name type="scientific">Dermacentor silvarum</name>
    <name type="common">Tick</name>
    <dbReference type="NCBI Taxonomy" id="543639"/>
    <lineage>
        <taxon>Eukaryota</taxon>
        <taxon>Metazoa</taxon>
        <taxon>Ecdysozoa</taxon>
        <taxon>Arthropoda</taxon>
        <taxon>Chelicerata</taxon>
        <taxon>Arachnida</taxon>
        <taxon>Acari</taxon>
        <taxon>Parasitiformes</taxon>
        <taxon>Ixodida</taxon>
        <taxon>Ixodoidea</taxon>
        <taxon>Ixodidae</taxon>
        <taxon>Rhipicephalinae</taxon>
        <taxon>Dermacentor</taxon>
    </lineage>
</organism>
<dbReference type="Proteomes" id="UP000821865">
    <property type="component" value="Chromosome 9"/>
</dbReference>
<name>A0ACB8C3A2_DERSI</name>
<protein>
    <submittedName>
        <fullName evidence="1">Uncharacterized protein</fullName>
    </submittedName>
</protein>
<gene>
    <name evidence="1" type="ORF">HPB49_011603</name>
</gene>